<evidence type="ECO:0000256" key="1">
    <source>
        <dbReference type="SAM" id="Phobius"/>
    </source>
</evidence>
<dbReference type="EMBL" id="JAUIZM010000013">
    <property type="protein sequence ID" value="KAK1353461.1"/>
    <property type="molecule type" value="Genomic_DNA"/>
</dbReference>
<proteinExistence type="predicted"/>
<sequence length="103" mass="10592">MAGKVSNFVPSTPWIPEDDLLLKNSIEAGASLEALAKGAVKFSGALTSPSGVGSHLIAGIAVVGALMVVVVLLVEAAVLPAWWQSLDMATLICLISGISLHQR</sequence>
<protein>
    <submittedName>
        <fullName evidence="2">Uncharacterized protein</fullName>
    </submittedName>
</protein>
<evidence type="ECO:0000313" key="3">
    <source>
        <dbReference type="Proteomes" id="UP001237642"/>
    </source>
</evidence>
<keyword evidence="1" id="KW-0812">Transmembrane</keyword>
<feature type="transmembrane region" description="Helical" evidence="1">
    <location>
        <begin position="56"/>
        <end position="74"/>
    </location>
</feature>
<keyword evidence="3" id="KW-1185">Reference proteome</keyword>
<keyword evidence="1" id="KW-1133">Transmembrane helix</keyword>
<keyword evidence="1" id="KW-0472">Membrane</keyword>
<dbReference type="Proteomes" id="UP001237642">
    <property type="component" value="Unassembled WGS sequence"/>
</dbReference>
<evidence type="ECO:0000313" key="2">
    <source>
        <dbReference type="EMBL" id="KAK1353461.1"/>
    </source>
</evidence>
<name>A0AAD8LY37_9APIA</name>
<gene>
    <name evidence="2" type="ORF">POM88_052596</name>
</gene>
<organism evidence="2 3">
    <name type="scientific">Heracleum sosnowskyi</name>
    <dbReference type="NCBI Taxonomy" id="360622"/>
    <lineage>
        <taxon>Eukaryota</taxon>
        <taxon>Viridiplantae</taxon>
        <taxon>Streptophyta</taxon>
        <taxon>Embryophyta</taxon>
        <taxon>Tracheophyta</taxon>
        <taxon>Spermatophyta</taxon>
        <taxon>Magnoliopsida</taxon>
        <taxon>eudicotyledons</taxon>
        <taxon>Gunneridae</taxon>
        <taxon>Pentapetalae</taxon>
        <taxon>asterids</taxon>
        <taxon>campanulids</taxon>
        <taxon>Apiales</taxon>
        <taxon>Apiaceae</taxon>
        <taxon>Apioideae</taxon>
        <taxon>apioid superclade</taxon>
        <taxon>Tordylieae</taxon>
        <taxon>Tordyliinae</taxon>
        <taxon>Heracleum</taxon>
    </lineage>
</organism>
<dbReference type="AlphaFoldDB" id="A0AAD8LY37"/>
<reference evidence="2" key="1">
    <citation type="submission" date="2023-02" db="EMBL/GenBank/DDBJ databases">
        <title>Genome of toxic invasive species Heracleum sosnowskyi carries increased number of genes despite the absence of recent whole-genome duplications.</title>
        <authorList>
            <person name="Schelkunov M."/>
            <person name="Shtratnikova V."/>
            <person name="Makarenko M."/>
            <person name="Klepikova A."/>
            <person name="Omelchenko D."/>
            <person name="Novikova G."/>
            <person name="Obukhova E."/>
            <person name="Bogdanov V."/>
            <person name="Penin A."/>
            <person name="Logacheva M."/>
        </authorList>
    </citation>
    <scope>NUCLEOTIDE SEQUENCE</scope>
    <source>
        <strain evidence="2">Hsosn_3</strain>
        <tissue evidence="2">Leaf</tissue>
    </source>
</reference>
<comment type="caution">
    <text evidence="2">The sequence shown here is derived from an EMBL/GenBank/DDBJ whole genome shotgun (WGS) entry which is preliminary data.</text>
</comment>
<reference evidence="2" key="2">
    <citation type="submission" date="2023-05" db="EMBL/GenBank/DDBJ databases">
        <authorList>
            <person name="Schelkunov M.I."/>
        </authorList>
    </citation>
    <scope>NUCLEOTIDE SEQUENCE</scope>
    <source>
        <strain evidence="2">Hsosn_3</strain>
        <tissue evidence="2">Leaf</tissue>
    </source>
</reference>
<accession>A0AAD8LY37</accession>